<organism evidence="2 3">
    <name type="scientific">Marinobacter daqiaonensis</name>
    <dbReference type="NCBI Taxonomy" id="650891"/>
    <lineage>
        <taxon>Bacteria</taxon>
        <taxon>Pseudomonadati</taxon>
        <taxon>Pseudomonadota</taxon>
        <taxon>Gammaproteobacteria</taxon>
        <taxon>Pseudomonadales</taxon>
        <taxon>Marinobacteraceae</taxon>
        <taxon>Marinobacter</taxon>
    </lineage>
</organism>
<feature type="signal peptide" evidence="1">
    <location>
        <begin position="1"/>
        <end position="23"/>
    </location>
</feature>
<evidence type="ECO:0008006" key="4">
    <source>
        <dbReference type="Google" id="ProtNLM"/>
    </source>
</evidence>
<dbReference type="EMBL" id="FOYW01000001">
    <property type="protein sequence ID" value="SFR61890.1"/>
    <property type="molecule type" value="Genomic_DNA"/>
</dbReference>
<reference evidence="2 3" key="1">
    <citation type="submission" date="2016-10" db="EMBL/GenBank/DDBJ databases">
        <authorList>
            <person name="de Groot N.N."/>
        </authorList>
    </citation>
    <scope>NUCLEOTIDE SEQUENCE [LARGE SCALE GENOMIC DNA]</scope>
    <source>
        <strain evidence="2 3">CGMCC 1.9167</strain>
    </source>
</reference>
<evidence type="ECO:0000256" key="1">
    <source>
        <dbReference type="SAM" id="SignalP"/>
    </source>
</evidence>
<accession>A0A1I6I672</accession>
<feature type="chain" id="PRO_5011510710" description="Tetratricopeptide repeat-containing protein" evidence="1">
    <location>
        <begin position="24"/>
        <end position="411"/>
    </location>
</feature>
<dbReference type="AlphaFoldDB" id="A0A1I6I672"/>
<proteinExistence type="predicted"/>
<keyword evidence="3" id="KW-1185">Reference proteome</keyword>
<dbReference type="Proteomes" id="UP000198644">
    <property type="component" value="Unassembled WGS sequence"/>
</dbReference>
<gene>
    <name evidence="2" type="ORF">SAMN05216203_1837</name>
</gene>
<evidence type="ECO:0000313" key="3">
    <source>
        <dbReference type="Proteomes" id="UP000198644"/>
    </source>
</evidence>
<keyword evidence="1" id="KW-0732">Signal</keyword>
<evidence type="ECO:0000313" key="2">
    <source>
        <dbReference type="EMBL" id="SFR61890.1"/>
    </source>
</evidence>
<dbReference type="RefSeq" id="WP_092011182.1">
    <property type="nucleotide sequence ID" value="NZ_FOYW01000001.1"/>
</dbReference>
<name>A0A1I6I672_9GAMM</name>
<sequence length="411" mass="45968">MFKQSLRPAAFCIALAITPWVSADCVGGITQAEARQHWNHAQALERSGRTTEAVVAYRQAQGYVCGGSNPVELEAAQMAAPLARDLGRSLEQKGRLLSVDDNGKVAVWGAFDWYETGGHFSDADRVLFAAARANPDDIGLFDRIRQHFIDRTLPSFLTNNRARLQAVGGYTLDRSIYDRVMAMPRQSFENALLAEDRAFDENWLRGFAALEGRRPENPTDIVAIQQAQMAEQTFIRKWPEDLMDRSLSLLEIARQWSLRAAPDPAVHKALVHRLNERAVARGDRLLEAYADTPALLDRAIEFYLRADAADRVATVEKRAEQLGDANLADNRFTLAAEFYRISGNDGKQEEATILGERQLGSQASSMAASYEAQALQLQQMYSNPAMIEAMQKQAEEMMRQLQKSQGQFQQN</sequence>
<dbReference type="OrthoDB" id="7057671at2"/>
<protein>
    <recommendedName>
        <fullName evidence="4">Tetratricopeptide repeat-containing protein</fullName>
    </recommendedName>
</protein>